<organism evidence="1">
    <name type="scientific">hydrothermal vent metagenome</name>
    <dbReference type="NCBI Taxonomy" id="652676"/>
    <lineage>
        <taxon>unclassified sequences</taxon>
        <taxon>metagenomes</taxon>
        <taxon>ecological metagenomes</taxon>
    </lineage>
</organism>
<gene>
    <name evidence="1" type="ORF">MGWOODY_Tha2872</name>
</gene>
<name>A0A161K4V4_9ZZZZ</name>
<sequence>MALRAYKVEHILVFASRGTEAKLLAAPKLRPMEEWREDVAAWVALRAGRAPELDELVDGSKEEPYIHEAN</sequence>
<protein>
    <submittedName>
        <fullName evidence="1">Uncharacterized protein</fullName>
    </submittedName>
</protein>
<accession>A0A161K4V4</accession>
<evidence type="ECO:0000313" key="1">
    <source>
        <dbReference type="EMBL" id="CUS42796.1"/>
    </source>
</evidence>
<dbReference type="EMBL" id="CZQC01000071">
    <property type="protein sequence ID" value="CUS42796.1"/>
    <property type="molecule type" value="Genomic_DNA"/>
</dbReference>
<proteinExistence type="predicted"/>
<dbReference type="AlphaFoldDB" id="A0A161K4V4"/>
<reference evidence="1" key="1">
    <citation type="submission" date="2015-10" db="EMBL/GenBank/DDBJ databases">
        <authorList>
            <person name="Gilbert D.G."/>
        </authorList>
    </citation>
    <scope>NUCLEOTIDE SEQUENCE</scope>
</reference>